<accession>A0AB73LG84</accession>
<evidence type="ECO:0000313" key="3">
    <source>
        <dbReference type="Proteomes" id="UP000180113"/>
    </source>
</evidence>
<keyword evidence="1" id="KW-0812">Transmembrane</keyword>
<dbReference type="AlphaFoldDB" id="A0AB73LG84"/>
<keyword evidence="1" id="KW-0472">Membrane</keyword>
<evidence type="ECO:0000313" key="2">
    <source>
        <dbReference type="EMBL" id="OHT51813.1"/>
    </source>
</evidence>
<feature type="transmembrane region" description="Helical" evidence="1">
    <location>
        <begin position="81"/>
        <end position="99"/>
    </location>
</feature>
<dbReference type="Proteomes" id="UP000180113">
    <property type="component" value="Unassembled WGS sequence"/>
</dbReference>
<protein>
    <submittedName>
        <fullName evidence="2">Uncharacterized protein</fullName>
    </submittedName>
</protein>
<name>A0AB73LG84_MYCCH</name>
<evidence type="ECO:0000256" key="1">
    <source>
        <dbReference type="SAM" id="Phobius"/>
    </source>
</evidence>
<feature type="transmembrane region" description="Helical" evidence="1">
    <location>
        <begin position="111"/>
        <end position="133"/>
    </location>
</feature>
<proteinExistence type="predicted"/>
<keyword evidence="1" id="KW-1133">Transmembrane helix</keyword>
<feature type="transmembrane region" description="Helical" evidence="1">
    <location>
        <begin position="58"/>
        <end position="75"/>
    </location>
</feature>
<gene>
    <name evidence="2" type="ORF">BKG62_13300</name>
</gene>
<comment type="caution">
    <text evidence="2">The sequence shown here is derived from an EMBL/GenBank/DDBJ whole genome shotgun (WGS) entry which is preliminary data.</text>
</comment>
<reference evidence="2 3" key="1">
    <citation type="submission" date="2016-10" db="EMBL/GenBank/DDBJ databases">
        <title>Evaluation of Human, Animal and Environmental Mycobacterium chelonae Isolates by Core Genome Phylogenomic Analysis, Targeted Gene Comparison, and Anti-microbial Susceptibility Patterns: A Tale of Mistaken Identities.</title>
        <authorList>
            <person name="Fogelson S.B."/>
            <person name="Camus A.C."/>
            <person name="Lorenz W."/>
            <person name="Vasireddy R."/>
            <person name="Vasireddy S."/>
            <person name="Smith T."/>
            <person name="Brown-Elliott B.A."/>
            <person name="Wallace R.J.Jr."/>
            <person name="Hasan N.A."/>
            <person name="Reischl U."/>
            <person name="Sanchez S."/>
        </authorList>
    </citation>
    <scope>NUCLEOTIDE SEQUENCE [LARGE SCALE GENOMIC DNA]</scope>
    <source>
        <strain evidence="2 3">42895</strain>
    </source>
</reference>
<sequence>MVSRGNPETLRALVQNLNVTALVLATILPLGATMIAWLQFVAFLGAISNGEKKKNWQAWFWLMILPTVILIYFAMPLSHVAWNSAIFLSIVIIVICRSFSQHKKARIMTTLLSAGMAAWLITVLIMPFVLLLARSEMWLPKERLTFGNIFTEPVYVLSADERWTAYMDEYRKVHIVSTEKITDRNTVEISRSLWGKTFAELLT</sequence>
<dbReference type="EMBL" id="MLHW01000009">
    <property type="protein sequence ID" value="OHT51813.1"/>
    <property type="molecule type" value="Genomic_DNA"/>
</dbReference>
<organism evidence="2 3">
    <name type="scientific">Mycobacteroides chelonae</name>
    <name type="common">Mycobacterium chelonae</name>
    <dbReference type="NCBI Taxonomy" id="1774"/>
    <lineage>
        <taxon>Bacteria</taxon>
        <taxon>Bacillati</taxon>
        <taxon>Actinomycetota</taxon>
        <taxon>Actinomycetes</taxon>
        <taxon>Mycobacteriales</taxon>
        <taxon>Mycobacteriaceae</taxon>
        <taxon>Mycobacteroides</taxon>
    </lineage>
</organism>
<feature type="transmembrane region" description="Helical" evidence="1">
    <location>
        <begin position="20"/>
        <end position="46"/>
    </location>
</feature>